<dbReference type="PANTHER" id="PTHR19134:SF560">
    <property type="entry name" value="PROTEIN-TYROSINE-PHOSPHATASE"/>
    <property type="match status" value="1"/>
</dbReference>
<dbReference type="PANTHER" id="PTHR19134">
    <property type="entry name" value="RECEPTOR-TYPE TYROSINE-PROTEIN PHOSPHATASE"/>
    <property type="match status" value="1"/>
</dbReference>
<dbReference type="SUPFAM" id="SSF52799">
    <property type="entry name" value="(Phosphotyrosine protein) phosphatases II"/>
    <property type="match status" value="1"/>
</dbReference>
<accession>A0A2G8LB59</accession>
<evidence type="ECO:0000313" key="3">
    <source>
        <dbReference type="Proteomes" id="UP000230750"/>
    </source>
</evidence>
<feature type="non-terminal residue" evidence="2">
    <location>
        <position position="1"/>
    </location>
</feature>
<dbReference type="Proteomes" id="UP000230750">
    <property type="component" value="Unassembled WGS sequence"/>
</dbReference>
<dbReference type="Gene3D" id="3.90.190.10">
    <property type="entry name" value="Protein tyrosine phosphatase superfamily"/>
    <property type="match status" value="2"/>
</dbReference>
<dbReference type="GO" id="GO:0004725">
    <property type="term" value="F:protein tyrosine phosphatase activity"/>
    <property type="evidence" value="ECO:0007669"/>
    <property type="project" value="InterPro"/>
</dbReference>
<gene>
    <name evidence="2" type="ORF">BSL78_05659</name>
</gene>
<feature type="domain" description="Tyrosine-protein phosphatase" evidence="1">
    <location>
        <begin position="1"/>
        <end position="94"/>
    </location>
</feature>
<dbReference type="AlphaFoldDB" id="A0A2G8LB59"/>
<dbReference type="PROSITE" id="PS50055">
    <property type="entry name" value="TYR_PHOSPHATASE_PTP"/>
    <property type="match status" value="1"/>
</dbReference>
<name>A0A2G8LB59_STIJA</name>
<feature type="non-terminal residue" evidence="2">
    <location>
        <position position="94"/>
    </location>
</feature>
<keyword evidence="3" id="KW-1185">Reference proteome</keyword>
<keyword evidence="2" id="KW-0675">Receptor</keyword>
<comment type="caution">
    <text evidence="2">The sequence shown here is derived from an EMBL/GenBank/DDBJ whole genome shotgun (WGS) entry which is preliminary data.</text>
</comment>
<dbReference type="InterPro" id="IPR029021">
    <property type="entry name" value="Prot-tyrosine_phosphatase-like"/>
</dbReference>
<evidence type="ECO:0000313" key="2">
    <source>
        <dbReference type="EMBL" id="PIK57445.1"/>
    </source>
</evidence>
<dbReference type="InterPro" id="IPR000242">
    <property type="entry name" value="PTP_cat"/>
</dbReference>
<dbReference type="Pfam" id="PF00102">
    <property type="entry name" value="Y_phosphatase"/>
    <property type="match status" value="2"/>
</dbReference>
<organism evidence="2 3">
    <name type="scientific">Stichopus japonicus</name>
    <name type="common">Sea cucumber</name>
    <dbReference type="NCBI Taxonomy" id="307972"/>
    <lineage>
        <taxon>Eukaryota</taxon>
        <taxon>Metazoa</taxon>
        <taxon>Echinodermata</taxon>
        <taxon>Eleutherozoa</taxon>
        <taxon>Echinozoa</taxon>
        <taxon>Holothuroidea</taxon>
        <taxon>Aspidochirotacea</taxon>
        <taxon>Aspidochirotida</taxon>
        <taxon>Stichopodidae</taxon>
        <taxon>Apostichopus</taxon>
    </lineage>
</organism>
<dbReference type="CDD" id="cd00047">
    <property type="entry name" value="PTPc"/>
    <property type="match status" value="1"/>
</dbReference>
<protein>
    <submittedName>
        <fullName evidence="2">Putative receptor-type tyrosine-protein phosphatase mu</fullName>
    </submittedName>
</protein>
<evidence type="ECO:0000259" key="1">
    <source>
        <dbReference type="PROSITE" id="PS50055"/>
    </source>
</evidence>
<dbReference type="STRING" id="307972.A0A2G8LB59"/>
<sequence length="94" mass="10712">NAEEFNAFIACQGPNTASIDDFWRMVIQEKVLNIVMLTNLIEKGKGNEQRKVRNWHYRTWPDMDVPQQATPLIGFAKKVKLQQSASTGPLVVHC</sequence>
<dbReference type="InterPro" id="IPR050348">
    <property type="entry name" value="Protein-Tyr_Phosphatase"/>
</dbReference>
<dbReference type="EMBL" id="MRZV01000142">
    <property type="protein sequence ID" value="PIK57445.1"/>
    <property type="molecule type" value="Genomic_DNA"/>
</dbReference>
<dbReference type="OrthoDB" id="6274266at2759"/>
<proteinExistence type="predicted"/>
<reference evidence="2 3" key="1">
    <citation type="journal article" date="2017" name="PLoS Biol.">
        <title>The sea cucumber genome provides insights into morphological evolution and visceral regeneration.</title>
        <authorList>
            <person name="Zhang X."/>
            <person name="Sun L."/>
            <person name="Yuan J."/>
            <person name="Sun Y."/>
            <person name="Gao Y."/>
            <person name="Zhang L."/>
            <person name="Li S."/>
            <person name="Dai H."/>
            <person name="Hamel J.F."/>
            <person name="Liu C."/>
            <person name="Yu Y."/>
            <person name="Liu S."/>
            <person name="Lin W."/>
            <person name="Guo K."/>
            <person name="Jin S."/>
            <person name="Xu P."/>
            <person name="Storey K.B."/>
            <person name="Huan P."/>
            <person name="Zhang T."/>
            <person name="Zhou Y."/>
            <person name="Zhang J."/>
            <person name="Lin C."/>
            <person name="Li X."/>
            <person name="Xing L."/>
            <person name="Huo D."/>
            <person name="Sun M."/>
            <person name="Wang L."/>
            <person name="Mercier A."/>
            <person name="Li F."/>
            <person name="Yang H."/>
            <person name="Xiang J."/>
        </authorList>
    </citation>
    <scope>NUCLEOTIDE SEQUENCE [LARGE SCALE GENOMIC DNA]</scope>
    <source>
        <strain evidence="2">Shaxun</strain>
        <tissue evidence="2">Muscle</tissue>
    </source>
</reference>